<feature type="chain" id="PRO_5005547726" description="SH3 domain-containing protein" evidence="5">
    <location>
        <begin position="33"/>
        <end position="952"/>
    </location>
</feature>
<feature type="compositionally biased region" description="Polar residues" evidence="3">
    <location>
        <begin position="910"/>
        <end position="924"/>
    </location>
</feature>
<dbReference type="PRINTS" id="PR00499">
    <property type="entry name" value="P67PHOX"/>
</dbReference>
<feature type="signal peptide" evidence="5">
    <location>
        <begin position="1"/>
        <end position="32"/>
    </location>
</feature>
<keyword evidence="4" id="KW-0812">Transmembrane</keyword>
<reference evidence="8" key="2">
    <citation type="submission" date="2009-11" db="EMBL/GenBank/DDBJ databases">
        <title>The Genome Sequence of Allomyces macrogynus strain ATCC 38327.</title>
        <authorList>
            <consortium name="The Broad Institute Genome Sequencing Platform"/>
            <person name="Russ C."/>
            <person name="Cuomo C."/>
            <person name="Shea T."/>
            <person name="Young S.K."/>
            <person name="Zeng Q."/>
            <person name="Koehrsen M."/>
            <person name="Haas B."/>
            <person name="Borodovsky M."/>
            <person name="Guigo R."/>
            <person name="Alvarado L."/>
            <person name="Berlin A."/>
            <person name="Borenstein D."/>
            <person name="Chen Z."/>
            <person name="Engels R."/>
            <person name="Freedman E."/>
            <person name="Gellesch M."/>
            <person name="Goldberg J."/>
            <person name="Griggs A."/>
            <person name="Gujja S."/>
            <person name="Heiman D."/>
            <person name="Hepburn T."/>
            <person name="Howarth C."/>
            <person name="Jen D."/>
            <person name="Larson L."/>
            <person name="Lewis B."/>
            <person name="Mehta T."/>
            <person name="Park D."/>
            <person name="Pearson M."/>
            <person name="Roberts A."/>
            <person name="Saif S."/>
            <person name="Shenoy N."/>
            <person name="Sisk P."/>
            <person name="Stolte C."/>
            <person name="Sykes S."/>
            <person name="Walk T."/>
            <person name="White J."/>
            <person name="Yandava C."/>
            <person name="Burger G."/>
            <person name="Gray M.W."/>
            <person name="Holland P.W.H."/>
            <person name="King N."/>
            <person name="Lang F.B.F."/>
            <person name="Roger A.J."/>
            <person name="Ruiz-Trillo I."/>
            <person name="Lander E."/>
            <person name="Nusbaum C."/>
        </authorList>
    </citation>
    <scope>NUCLEOTIDE SEQUENCE [LARGE SCALE GENOMIC DNA]</scope>
    <source>
        <strain evidence="8">ATCC 38327</strain>
    </source>
</reference>
<feature type="region of interest" description="Disordered" evidence="3">
    <location>
        <begin position="736"/>
        <end position="762"/>
    </location>
</feature>
<evidence type="ECO:0000256" key="1">
    <source>
        <dbReference type="ARBA" id="ARBA00022443"/>
    </source>
</evidence>
<keyword evidence="1 2" id="KW-0728">SH3 domain</keyword>
<evidence type="ECO:0000259" key="6">
    <source>
        <dbReference type="PROSITE" id="PS50002"/>
    </source>
</evidence>
<dbReference type="Pfam" id="PF14604">
    <property type="entry name" value="SH3_9"/>
    <property type="match status" value="1"/>
</dbReference>
<feature type="domain" description="SH3" evidence="6">
    <location>
        <begin position="603"/>
        <end position="664"/>
    </location>
</feature>
<evidence type="ECO:0000313" key="8">
    <source>
        <dbReference type="Proteomes" id="UP000054350"/>
    </source>
</evidence>
<dbReference type="AlphaFoldDB" id="A0A0L0RW59"/>
<keyword evidence="8" id="KW-1185">Reference proteome</keyword>
<dbReference type="GO" id="GO:0000993">
    <property type="term" value="F:RNA polymerase II complex binding"/>
    <property type="evidence" value="ECO:0007669"/>
    <property type="project" value="TreeGrafter"/>
</dbReference>
<reference evidence="7 8" key="1">
    <citation type="submission" date="2009-11" db="EMBL/GenBank/DDBJ databases">
        <title>Annotation of Allomyces macrogynus ATCC 38327.</title>
        <authorList>
            <consortium name="The Broad Institute Genome Sequencing Platform"/>
            <person name="Russ C."/>
            <person name="Cuomo C."/>
            <person name="Burger G."/>
            <person name="Gray M.W."/>
            <person name="Holland P.W.H."/>
            <person name="King N."/>
            <person name="Lang F.B.F."/>
            <person name="Roger A.J."/>
            <person name="Ruiz-Trillo I."/>
            <person name="Young S.K."/>
            <person name="Zeng Q."/>
            <person name="Gargeya S."/>
            <person name="Fitzgerald M."/>
            <person name="Haas B."/>
            <person name="Abouelleil A."/>
            <person name="Alvarado L."/>
            <person name="Arachchi H.M."/>
            <person name="Berlin A."/>
            <person name="Chapman S.B."/>
            <person name="Gearin G."/>
            <person name="Goldberg J."/>
            <person name="Griggs A."/>
            <person name="Gujja S."/>
            <person name="Hansen M."/>
            <person name="Heiman D."/>
            <person name="Howarth C."/>
            <person name="Larimer J."/>
            <person name="Lui A."/>
            <person name="MacDonald P.J.P."/>
            <person name="McCowen C."/>
            <person name="Montmayeur A."/>
            <person name="Murphy C."/>
            <person name="Neiman D."/>
            <person name="Pearson M."/>
            <person name="Priest M."/>
            <person name="Roberts A."/>
            <person name="Saif S."/>
            <person name="Shea T."/>
            <person name="Sisk P."/>
            <person name="Stolte C."/>
            <person name="Sykes S."/>
            <person name="Wortman J."/>
            <person name="Nusbaum C."/>
            <person name="Birren B."/>
        </authorList>
    </citation>
    <scope>NUCLEOTIDE SEQUENCE [LARGE SCALE GENOMIC DNA]</scope>
    <source>
        <strain evidence="7 8">ATCC 38327</strain>
    </source>
</reference>
<dbReference type="Gene3D" id="2.30.30.40">
    <property type="entry name" value="SH3 Domains"/>
    <property type="match status" value="1"/>
</dbReference>
<feature type="compositionally biased region" description="Low complexity" evidence="3">
    <location>
        <begin position="351"/>
        <end position="365"/>
    </location>
</feature>
<gene>
    <name evidence="7" type="ORF">AMAG_17689</name>
</gene>
<feature type="region of interest" description="Disordered" evidence="3">
    <location>
        <begin position="329"/>
        <end position="517"/>
    </location>
</feature>
<evidence type="ECO:0000256" key="4">
    <source>
        <dbReference type="SAM" id="Phobius"/>
    </source>
</evidence>
<sequence length="952" mass="102948">MARSSTMTWPAGLALTLVVLLAALAGAPSAHAQKTPTSSLSTDTLSDDCLQIKPDWNFCSGWAGAYIDLKQTTNYATLWKKTNESQSITQTFDTRFRMWLRGEVSTMTGDSSPTYPSWFSSNFGCSNYKNSKQRYLLSMTCMTIISQSTRCSSKVATSLKSKIALCKSTCLNYVQGLQATYSDSAMCPGSNTKRADAVAAYQKSCNDATSAFGGADGSCVSGDTNEPGTCGYTEKSSVCDPSLCASGASSSICQSSSSSSSSSSSTTGGSSSSTTSSSGSTTGNAADASAVSESSSGLGMGAMIGIGVGVLVLIAAVVGFVVMRKRGAKNNAAAAKGMQDRRGSDNWGSAPPQSNMNNNQPMQQMGDKPGAYSMGPMPAKAPQGPANTGNGYYVNGDEPVPPYNGQQQQQQQQQQGYPPQQPQQQQFQQQPPAQQQYPQQQQPMSPQQPQSQFPQQQQFQQQPPQQQQQFPPQQQQQYPQQQPQQPYPPQQQTPAQFQQQQAPPQPPQQQSSGHSGMALAGAAVAGAVVGAGAVMAANAIANRDQTASPKPNKRVSSMMMSASLSRNLGKLTAASQPMPALPGNANAAAAPQDGQLDPDMPELQAPRYRAVRGYDPTQPDEMEIVEGDIIAIFDIFDDGWAQGTNLSTGQMGVLPMNFVEPYVEEVPHYEFRKSTYADPERFSMYYSHFQQQQQHDQPQQQAPQQQQSQPPQMQQPKQLDLAFDSAPLMDVSNMQFGDQQQQQQQQQQRAMDDSRQTAVPADPSSINALMAVLERISTDDQPQQGAADGQQAPAQGFSPETRKELEAKVSQLPPAVRESIISQHEQGRPFSFSALMNVLDDPQLQHHQSVYLDKKQGNRPDTLYSTYTFYEDMNGAGAGGSVPPLPSGGAAGTRPMSTLSDLDRWDAQLGYQSEEMNQELSKLRQQQGGTPQYGQQQQQQQQYQGYNQYQPR</sequence>
<feature type="region of interest" description="Disordered" evidence="3">
    <location>
        <begin position="689"/>
        <end position="717"/>
    </location>
</feature>
<dbReference type="Proteomes" id="UP000054350">
    <property type="component" value="Unassembled WGS sequence"/>
</dbReference>
<evidence type="ECO:0000256" key="2">
    <source>
        <dbReference type="PROSITE-ProRule" id="PRU00192"/>
    </source>
</evidence>
<dbReference type="PANTHER" id="PTHR12460">
    <property type="entry name" value="CYCLIN-DEPENDENT KINASE INHIBITOR-RELATED PROTEIN"/>
    <property type="match status" value="1"/>
</dbReference>
<evidence type="ECO:0000313" key="7">
    <source>
        <dbReference type="EMBL" id="KNE54632.1"/>
    </source>
</evidence>
<feature type="region of interest" description="Disordered" evidence="3">
    <location>
        <begin position="880"/>
        <end position="952"/>
    </location>
</feature>
<keyword evidence="4" id="KW-1133">Transmembrane helix</keyword>
<dbReference type="VEuPathDB" id="FungiDB:AMAG_17689"/>
<organism evidence="7 8">
    <name type="scientific">Allomyces macrogynus (strain ATCC 38327)</name>
    <name type="common">Allomyces javanicus var. macrogynus</name>
    <dbReference type="NCBI Taxonomy" id="578462"/>
    <lineage>
        <taxon>Eukaryota</taxon>
        <taxon>Fungi</taxon>
        <taxon>Fungi incertae sedis</taxon>
        <taxon>Blastocladiomycota</taxon>
        <taxon>Blastocladiomycetes</taxon>
        <taxon>Blastocladiales</taxon>
        <taxon>Blastocladiaceae</taxon>
        <taxon>Allomyces</taxon>
    </lineage>
</organism>
<feature type="compositionally biased region" description="Low complexity" evidence="3">
    <location>
        <begin position="690"/>
        <end position="717"/>
    </location>
</feature>
<keyword evidence="5" id="KW-0732">Signal</keyword>
<dbReference type="eggNOG" id="KOG4225">
    <property type="taxonomic scope" value="Eukaryota"/>
</dbReference>
<dbReference type="SUPFAM" id="SSF50044">
    <property type="entry name" value="SH3-domain"/>
    <property type="match status" value="1"/>
</dbReference>
<dbReference type="PANTHER" id="PTHR12460:SF0">
    <property type="entry name" value="CID DOMAIN-CONTAINING PROTEIN-RELATED"/>
    <property type="match status" value="1"/>
</dbReference>
<dbReference type="EMBL" id="GG745328">
    <property type="protein sequence ID" value="KNE54632.1"/>
    <property type="molecule type" value="Genomic_DNA"/>
</dbReference>
<evidence type="ECO:0000256" key="3">
    <source>
        <dbReference type="SAM" id="MobiDB-lite"/>
    </source>
</evidence>
<dbReference type="OrthoDB" id="5595608at2759"/>
<accession>A0A0L0RW59</accession>
<feature type="compositionally biased region" description="Low complexity" evidence="3">
    <location>
        <begin position="406"/>
        <end position="484"/>
    </location>
</feature>
<feature type="region of interest" description="Disordered" evidence="3">
    <location>
        <begin position="254"/>
        <end position="287"/>
    </location>
</feature>
<dbReference type="PROSITE" id="PS50002">
    <property type="entry name" value="SH3"/>
    <property type="match status" value="1"/>
</dbReference>
<dbReference type="InterPro" id="IPR001452">
    <property type="entry name" value="SH3_domain"/>
</dbReference>
<keyword evidence="4" id="KW-0472">Membrane</keyword>
<feature type="transmembrane region" description="Helical" evidence="4">
    <location>
        <begin position="518"/>
        <end position="541"/>
    </location>
</feature>
<dbReference type="STRING" id="578462.A0A0L0RW59"/>
<proteinExistence type="predicted"/>
<feature type="compositionally biased region" description="Low complexity" evidence="3">
    <location>
        <begin position="492"/>
        <end position="502"/>
    </location>
</feature>
<dbReference type="SMART" id="SM00326">
    <property type="entry name" value="SH3"/>
    <property type="match status" value="1"/>
</dbReference>
<feature type="compositionally biased region" description="Low complexity" evidence="3">
    <location>
        <begin position="739"/>
        <end position="748"/>
    </location>
</feature>
<dbReference type="GO" id="GO:0031124">
    <property type="term" value="P:mRNA 3'-end processing"/>
    <property type="evidence" value="ECO:0007669"/>
    <property type="project" value="TreeGrafter"/>
</dbReference>
<name>A0A0L0RW59_ALLM3</name>
<feature type="region of interest" description="Disordered" evidence="3">
    <location>
        <begin position="778"/>
        <end position="806"/>
    </location>
</feature>
<protein>
    <recommendedName>
        <fullName evidence="6">SH3 domain-containing protein</fullName>
    </recommendedName>
</protein>
<feature type="transmembrane region" description="Helical" evidence="4">
    <location>
        <begin position="298"/>
        <end position="322"/>
    </location>
</feature>
<dbReference type="InterPro" id="IPR036028">
    <property type="entry name" value="SH3-like_dom_sf"/>
</dbReference>
<feature type="compositionally biased region" description="Low complexity" evidence="3">
    <location>
        <begin position="779"/>
        <end position="796"/>
    </location>
</feature>
<evidence type="ECO:0000256" key="5">
    <source>
        <dbReference type="SAM" id="SignalP"/>
    </source>
</evidence>
<feature type="compositionally biased region" description="Low complexity" evidence="3">
    <location>
        <begin position="925"/>
        <end position="952"/>
    </location>
</feature>